<keyword evidence="1" id="KW-0812">Transmembrane</keyword>
<evidence type="ECO:0000313" key="3">
    <source>
        <dbReference type="Proteomes" id="UP000709295"/>
    </source>
</evidence>
<dbReference type="AlphaFoldDB" id="A0A8J5IVH4"/>
<sequence length="278" mass="30746">MLQSLQILQFVLQVAVLVLVVVAVNLQSWAVIELKDLDKPSASDDNTVNQLTFAPDGYCLRLSNGSSECQPFLHAILENSRQPDDWPSGGPDALAVLPSHLEGDNASHQDFVTSQALSCWCHTRGELTWYMQGAQNVACLVVLETVTYTMTLWGLFATVSLGLSSVFFFQRTFTACHALTSFTSALLGLLVTLAWWYYSSNYIDRDYLNDLTLNWHHGGSYHCALVAFALATANAQIAFDATGPVGVPKYTRRFIRPTSRMQQPGDWDPLACPANYLV</sequence>
<organism evidence="2 3">
    <name type="scientific">Phytophthora aleatoria</name>
    <dbReference type="NCBI Taxonomy" id="2496075"/>
    <lineage>
        <taxon>Eukaryota</taxon>
        <taxon>Sar</taxon>
        <taxon>Stramenopiles</taxon>
        <taxon>Oomycota</taxon>
        <taxon>Peronosporomycetes</taxon>
        <taxon>Peronosporales</taxon>
        <taxon>Peronosporaceae</taxon>
        <taxon>Phytophthora</taxon>
    </lineage>
</organism>
<protein>
    <submittedName>
        <fullName evidence="2">Uncharacterized protein</fullName>
    </submittedName>
</protein>
<feature type="transmembrane region" description="Helical" evidence="1">
    <location>
        <begin position="176"/>
        <end position="198"/>
    </location>
</feature>
<gene>
    <name evidence="2" type="ORF">JG688_00002478</name>
</gene>
<accession>A0A8J5IVH4</accession>
<name>A0A8J5IVH4_9STRA</name>
<keyword evidence="1" id="KW-0472">Membrane</keyword>
<reference evidence="2" key="1">
    <citation type="submission" date="2021-01" db="EMBL/GenBank/DDBJ databases">
        <title>Phytophthora aleatoria, a newly-described species from Pinus radiata is distinct from Phytophthora cactorum isolates based on comparative genomics.</title>
        <authorList>
            <person name="Mcdougal R."/>
            <person name="Panda P."/>
            <person name="Williams N."/>
            <person name="Studholme D.J."/>
        </authorList>
    </citation>
    <scope>NUCLEOTIDE SEQUENCE</scope>
    <source>
        <strain evidence="2">NZFS 4037</strain>
    </source>
</reference>
<dbReference type="Proteomes" id="UP000709295">
    <property type="component" value="Unassembled WGS sequence"/>
</dbReference>
<feature type="transmembrane region" description="Helical" evidence="1">
    <location>
        <begin position="7"/>
        <end position="32"/>
    </location>
</feature>
<feature type="transmembrane region" description="Helical" evidence="1">
    <location>
        <begin position="150"/>
        <end position="169"/>
    </location>
</feature>
<proteinExistence type="predicted"/>
<dbReference type="EMBL" id="JAENGY010000066">
    <property type="protein sequence ID" value="KAG6975354.1"/>
    <property type="molecule type" value="Genomic_DNA"/>
</dbReference>
<keyword evidence="3" id="KW-1185">Reference proteome</keyword>
<keyword evidence="1" id="KW-1133">Transmembrane helix</keyword>
<comment type="caution">
    <text evidence="2">The sequence shown here is derived from an EMBL/GenBank/DDBJ whole genome shotgun (WGS) entry which is preliminary data.</text>
</comment>
<evidence type="ECO:0000256" key="1">
    <source>
        <dbReference type="SAM" id="Phobius"/>
    </source>
</evidence>
<evidence type="ECO:0000313" key="2">
    <source>
        <dbReference type="EMBL" id="KAG6975354.1"/>
    </source>
</evidence>